<evidence type="ECO:0000256" key="1">
    <source>
        <dbReference type="SAM" id="Phobius"/>
    </source>
</evidence>
<keyword evidence="1" id="KW-0812">Transmembrane</keyword>
<reference evidence="2 3" key="1">
    <citation type="submission" date="2020-03" db="EMBL/GenBank/DDBJ databases">
        <title>Weissella sp. nov., isolated from Cybister lewisianus.</title>
        <authorList>
            <person name="Hyun D.-W."/>
            <person name="Bae J.-W."/>
        </authorList>
    </citation>
    <scope>NUCLEOTIDE SEQUENCE [LARGE SCALE GENOMIC DNA]</scope>
    <source>
        <strain evidence="2 3">HDW19</strain>
    </source>
</reference>
<keyword evidence="3" id="KW-1185">Reference proteome</keyword>
<dbReference type="EMBL" id="CP049888">
    <property type="protein sequence ID" value="QIL51014.1"/>
    <property type="molecule type" value="Genomic_DNA"/>
</dbReference>
<name>A0A6G8B128_9LACO</name>
<organism evidence="2 3">
    <name type="scientific">Weissella coleopterorum</name>
    <dbReference type="NCBI Taxonomy" id="2714949"/>
    <lineage>
        <taxon>Bacteria</taxon>
        <taxon>Bacillati</taxon>
        <taxon>Bacillota</taxon>
        <taxon>Bacilli</taxon>
        <taxon>Lactobacillales</taxon>
        <taxon>Lactobacillaceae</taxon>
        <taxon>Weissella</taxon>
    </lineage>
</organism>
<evidence type="ECO:0000313" key="3">
    <source>
        <dbReference type="Proteomes" id="UP000500741"/>
    </source>
</evidence>
<sequence>MYSNLFISLITIFFFSLVLVGLYTVTNFTIQSTEKYWRGIYRMTRYLYKRLTGEPKSDAMYYAIHH</sequence>
<dbReference type="AlphaFoldDB" id="A0A6G8B128"/>
<dbReference type="KEGG" id="wco:G7084_06715"/>
<keyword evidence="1" id="KW-0472">Membrane</keyword>
<proteinExistence type="predicted"/>
<dbReference type="RefSeq" id="WP_166011182.1">
    <property type="nucleotide sequence ID" value="NZ_CP049888.1"/>
</dbReference>
<evidence type="ECO:0000313" key="2">
    <source>
        <dbReference type="EMBL" id="QIL51014.1"/>
    </source>
</evidence>
<protein>
    <submittedName>
        <fullName evidence="2">Uncharacterized protein</fullName>
    </submittedName>
</protein>
<dbReference type="Proteomes" id="UP000500741">
    <property type="component" value="Chromosome"/>
</dbReference>
<gene>
    <name evidence="2" type="ORF">G7084_06715</name>
</gene>
<keyword evidence="1" id="KW-1133">Transmembrane helix</keyword>
<accession>A0A6G8B128</accession>
<feature type="transmembrane region" description="Helical" evidence="1">
    <location>
        <begin position="6"/>
        <end position="25"/>
    </location>
</feature>